<dbReference type="KEGG" id="lcre:Pla8534_01650"/>
<feature type="region of interest" description="Disordered" evidence="1">
    <location>
        <begin position="248"/>
        <end position="268"/>
    </location>
</feature>
<dbReference type="Proteomes" id="UP000317648">
    <property type="component" value="Chromosome"/>
</dbReference>
<sequence length="447" mass="49551">MTKSWRLSRRTALQGLGATIALPFLEAMTPVSRAAQQAAQPPVRLMFHWLGTATNMDHWFPEDDGPNYQLSRALRPLERHRSHFSVISGTRNFPELDYGGGREFGHNGAMMWLTSQRVVTGSGAADIKTHSSVDQIAAKHLGQNTRHPSLQLGIYKPGFHILSWSEHGTPLPTINSPAALFQRLFVAKRPSEVAQFKKNAALNHSLLDLVTESRHDLQRRLGVQDRDKLDQYLTSVRELEAGIARDEKWIDTPPPPAGRPPAPTAERSKDEWMATMYRLIALAFEADITRVVALAGDGPGPAYDFIPGVIEDWHPISHHNQNAEKLEQMARINEWSMSELAKFLDTLDGMHDANGQSILHNSLILTGDSMADGQHWGGNYPLLLAGHAGGRLKQGQHLKFCENPRYGQDKWTLARTPTSNLYLSMLQLAGAPVERFADSTGPLAGLA</sequence>
<dbReference type="PROSITE" id="PS51318">
    <property type="entry name" value="TAT"/>
    <property type="match status" value="1"/>
</dbReference>
<gene>
    <name evidence="2" type="ORF">Pla8534_01650</name>
</gene>
<evidence type="ECO:0000256" key="1">
    <source>
        <dbReference type="SAM" id="MobiDB-lite"/>
    </source>
</evidence>
<organism evidence="2 3">
    <name type="scientific">Lignipirellula cremea</name>
    <dbReference type="NCBI Taxonomy" id="2528010"/>
    <lineage>
        <taxon>Bacteria</taxon>
        <taxon>Pseudomonadati</taxon>
        <taxon>Planctomycetota</taxon>
        <taxon>Planctomycetia</taxon>
        <taxon>Pirellulales</taxon>
        <taxon>Pirellulaceae</taxon>
        <taxon>Lignipirellula</taxon>
    </lineage>
</organism>
<dbReference type="InterPro" id="IPR011447">
    <property type="entry name" value="DUF1552"/>
</dbReference>
<dbReference type="EMBL" id="CP036433">
    <property type="protein sequence ID" value="QDU92417.1"/>
    <property type="molecule type" value="Genomic_DNA"/>
</dbReference>
<reference evidence="2 3" key="1">
    <citation type="submission" date="2019-02" db="EMBL/GenBank/DDBJ databases">
        <title>Deep-cultivation of Planctomycetes and their phenomic and genomic characterization uncovers novel biology.</title>
        <authorList>
            <person name="Wiegand S."/>
            <person name="Jogler M."/>
            <person name="Boedeker C."/>
            <person name="Pinto D."/>
            <person name="Vollmers J."/>
            <person name="Rivas-Marin E."/>
            <person name="Kohn T."/>
            <person name="Peeters S.H."/>
            <person name="Heuer A."/>
            <person name="Rast P."/>
            <person name="Oberbeckmann S."/>
            <person name="Bunk B."/>
            <person name="Jeske O."/>
            <person name="Meyerdierks A."/>
            <person name="Storesund J.E."/>
            <person name="Kallscheuer N."/>
            <person name="Luecker S."/>
            <person name="Lage O.M."/>
            <person name="Pohl T."/>
            <person name="Merkel B.J."/>
            <person name="Hornburger P."/>
            <person name="Mueller R.-W."/>
            <person name="Bruemmer F."/>
            <person name="Labrenz M."/>
            <person name="Spormann A.M."/>
            <person name="Op den Camp H."/>
            <person name="Overmann J."/>
            <person name="Amann R."/>
            <person name="Jetten M.S.M."/>
            <person name="Mascher T."/>
            <person name="Medema M.H."/>
            <person name="Devos D.P."/>
            <person name="Kaster A.-K."/>
            <person name="Ovreas L."/>
            <person name="Rohde M."/>
            <person name="Galperin M.Y."/>
            <person name="Jogler C."/>
        </authorList>
    </citation>
    <scope>NUCLEOTIDE SEQUENCE [LARGE SCALE GENOMIC DNA]</scope>
    <source>
        <strain evidence="2 3">Pla85_3_4</strain>
    </source>
</reference>
<evidence type="ECO:0000313" key="2">
    <source>
        <dbReference type="EMBL" id="QDU92417.1"/>
    </source>
</evidence>
<dbReference type="RefSeq" id="WP_145048347.1">
    <property type="nucleotide sequence ID" value="NZ_CP036433.1"/>
</dbReference>
<dbReference type="AlphaFoldDB" id="A0A518DKQ5"/>
<proteinExistence type="predicted"/>
<accession>A0A518DKQ5</accession>
<dbReference type="OrthoDB" id="9146593at2"/>
<dbReference type="Pfam" id="PF07586">
    <property type="entry name" value="HXXSHH"/>
    <property type="match status" value="1"/>
</dbReference>
<name>A0A518DKQ5_9BACT</name>
<evidence type="ECO:0000313" key="3">
    <source>
        <dbReference type="Proteomes" id="UP000317648"/>
    </source>
</evidence>
<protein>
    <recommendedName>
        <fullName evidence="4">DUF1552 domain-containing protein</fullName>
    </recommendedName>
</protein>
<feature type="compositionally biased region" description="Pro residues" evidence="1">
    <location>
        <begin position="252"/>
        <end position="263"/>
    </location>
</feature>
<keyword evidence="3" id="KW-1185">Reference proteome</keyword>
<evidence type="ECO:0008006" key="4">
    <source>
        <dbReference type="Google" id="ProtNLM"/>
    </source>
</evidence>
<dbReference type="InterPro" id="IPR006311">
    <property type="entry name" value="TAT_signal"/>
</dbReference>